<dbReference type="Pfam" id="PF13467">
    <property type="entry name" value="RHH_4"/>
    <property type="match status" value="1"/>
</dbReference>
<reference evidence="2 3" key="1">
    <citation type="submission" date="2014-07" db="EMBL/GenBank/DDBJ databases">
        <title>Draft genome sequence of Thalassospira profundimaris S25-3-2.</title>
        <authorList>
            <person name="Lai Q."/>
            <person name="Shao Z."/>
        </authorList>
    </citation>
    <scope>NUCLEOTIDE SEQUENCE [LARGE SCALE GENOMIC DNA]</scope>
    <source>
        <strain evidence="2 3">S25-3-2</strain>
    </source>
</reference>
<organism evidence="2 3">
    <name type="scientific">Thalassospira profundimaris</name>
    <dbReference type="NCBI Taxonomy" id="502049"/>
    <lineage>
        <taxon>Bacteria</taxon>
        <taxon>Pseudomonadati</taxon>
        <taxon>Pseudomonadota</taxon>
        <taxon>Alphaproteobacteria</taxon>
        <taxon>Rhodospirillales</taxon>
        <taxon>Thalassospiraceae</taxon>
        <taxon>Thalassospira</taxon>
    </lineage>
</organism>
<name>A0A367X7G7_9PROT</name>
<sequence>MCNIYSETDPALYETVTRSVRINGVVTSLRLEQRFWQILDEIALKEKCTTPQFLGMLHNEVLAQRGTIPNFASLLRVVCTIYLQQPDTSPLPVTTGTNIANSAHRAIAG</sequence>
<dbReference type="GO" id="GO:0016740">
    <property type="term" value="F:transferase activity"/>
    <property type="evidence" value="ECO:0007669"/>
    <property type="project" value="UniProtKB-KW"/>
</dbReference>
<evidence type="ECO:0000259" key="1">
    <source>
        <dbReference type="Pfam" id="PF13467"/>
    </source>
</evidence>
<protein>
    <submittedName>
        <fullName evidence="2">Arylsulfate sulfotransferase</fullName>
    </submittedName>
</protein>
<dbReference type="EMBL" id="JPWH01000010">
    <property type="protein sequence ID" value="RCK48691.1"/>
    <property type="molecule type" value="Genomic_DNA"/>
</dbReference>
<dbReference type="RefSeq" id="WP_114088871.1">
    <property type="nucleotide sequence ID" value="NZ_JPWH01000010.1"/>
</dbReference>
<comment type="caution">
    <text evidence="2">The sequence shown here is derived from an EMBL/GenBank/DDBJ whole genome shotgun (WGS) entry which is preliminary data.</text>
</comment>
<dbReference type="Gene3D" id="1.10.3990.20">
    <property type="entry name" value="protein bp1543"/>
    <property type="match status" value="1"/>
</dbReference>
<dbReference type="InterPro" id="IPR038268">
    <property type="entry name" value="RHH_sf"/>
</dbReference>
<feature type="domain" description="Ribbon-helix-helix" evidence="1">
    <location>
        <begin position="16"/>
        <end position="83"/>
    </location>
</feature>
<dbReference type="Proteomes" id="UP000252517">
    <property type="component" value="Unassembled WGS sequence"/>
</dbReference>
<evidence type="ECO:0000313" key="3">
    <source>
        <dbReference type="Proteomes" id="UP000252517"/>
    </source>
</evidence>
<evidence type="ECO:0000313" key="2">
    <source>
        <dbReference type="EMBL" id="RCK48691.1"/>
    </source>
</evidence>
<dbReference type="OrthoDB" id="5458732at2"/>
<proteinExistence type="predicted"/>
<dbReference type="InterPro" id="IPR027373">
    <property type="entry name" value="RHH_dom"/>
</dbReference>
<dbReference type="AlphaFoldDB" id="A0A367X7G7"/>
<accession>A0A367X7G7</accession>
<keyword evidence="2" id="KW-0808">Transferase</keyword>
<gene>
    <name evidence="2" type="ORF">TH25_13885</name>
</gene>